<feature type="compositionally biased region" description="Basic and acidic residues" evidence="1">
    <location>
        <begin position="397"/>
        <end position="416"/>
    </location>
</feature>
<dbReference type="Pfam" id="PF06056">
    <property type="entry name" value="Terminase_5"/>
    <property type="match status" value="1"/>
</dbReference>
<dbReference type="InterPro" id="IPR010332">
    <property type="entry name" value="ATPase_terminase-su_N"/>
</dbReference>
<protein>
    <submittedName>
        <fullName evidence="4">Transcriptional regulator</fullName>
    </submittedName>
</protein>
<comment type="caution">
    <text evidence="4">The sequence shown here is derived from an EMBL/GenBank/DDBJ whole genome shotgun (WGS) entry which is preliminary data.</text>
</comment>
<organism evidence="4 5">
    <name type="scientific">Kitasatospora aureofaciens</name>
    <name type="common">Streptomyces aureofaciens</name>
    <dbReference type="NCBI Taxonomy" id="1894"/>
    <lineage>
        <taxon>Bacteria</taxon>
        <taxon>Bacillati</taxon>
        <taxon>Actinomycetota</taxon>
        <taxon>Actinomycetes</taxon>
        <taxon>Kitasatosporales</taxon>
        <taxon>Streptomycetaceae</taxon>
        <taxon>Kitasatospora</taxon>
    </lineage>
</organism>
<dbReference type="AlphaFoldDB" id="A0A8H9HZT3"/>
<dbReference type="Gene3D" id="1.10.10.60">
    <property type="entry name" value="Homeodomain-like"/>
    <property type="match status" value="1"/>
</dbReference>
<proteinExistence type="predicted"/>
<accession>A0A8H9HZT3</accession>
<feature type="compositionally biased region" description="Polar residues" evidence="1">
    <location>
        <begin position="417"/>
        <end position="430"/>
    </location>
</feature>
<feature type="domain" description="Terminase ATPase subunit N-terminal" evidence="2">
    <location>
        <begin position="16"/>
        <end position="52"/>
    </location>
</feature>
<name>A0A8H9HZT3_KITAU</name>
<reference evidence="4" key="2">
    <citation type="submission" date="2020-09" db="EMBL/GenBank/DDBJ databases">
        <authorList>
            <person name="Sun Q."/>
            <person name="Ohkuma M."/>
        </authorList>
    </citation>
    <scope>NUCLEOTIDE SEQUENCE</scope>
    <source>
        <strain evidence="4">JCM 4434</strain>
    </source>
</reference>
<evidence type="ECO:0000313" key="4">
    <source>
        <dbReference type="EMBL" id="GGV07927.1"/>
    </source>
</evidence>
<evidence type="ECO:0000259" key="3">
    <source>
        <dbReference type="Pfam" id="PF22483"/>
    </source>
</evidence>
<reference evidence="4" key="1">
    <citation type="journal article" date="2014" name="Int. J. Syst. Evol. Microbiol.">
        <title>Complete genome sequence of Corynebacterium casei LMG S-19264T (=DSM 44701T), isolated from a smear-ripened cheese.</title>
        <authorList>
            <consortium name="US DOE Joint Genome Institute (JGI-PGF)"/>
            <person name="Walter F."/>
            <person name="Albersmeier A."/>
            <person name="Kalinowski J."/>
            <person name="Ruckert C."/>
        </authorList>
    </citation>
    <scope>NUCLEOTIDE SEQUENCE</scope>
    <source>
        <strain evidence="4">JCM 4434</strain>
    </source>
</reference>
<feature type="region of interest" description="Disordered" evidence="1">
    <location>
        <begin position="360"/>
        <end position="430"/>
    </location>
</feature>
<dbReference type="PANTHER" id="PTHR35004">
    <property type="entry name" value="TRANSPOSASE RV3428C-RELATED"/>
    <property type="match status" value="1"/>
</dbReference>
<dbReference type="EMBL" id="BMUB01000048">
    <property type="protein sequence ID" value="GGV07927.1"/>
    <property type="molecule type" value="Genomic_DNA"/>
</dbReference>
<dbReference type="Proteomes" id="UP000610124">
    <property type="component" value="Unassembled WGS sequence"/>
</dbReference>
<evidence type="ECO:0000313" key="5">
    <source>
        <dbReference type="Proteomes" id="UP000610124"/>
    </source>
</evidence>
<evidence type="ECO:0000256" key="1">
    <source>
        <dbReference type="SAM" id="MobiDB-lite"/>
    </source>
</evidence>
<dbReference type="InterPro" id="IPR054353">
    <property type="entry name" value="IstA-like_C"/>
</dbReference>
<gene>
    <name evidence="4" type="ORF">GCM10010502_73720</name>
</gene>
<feature type="domain" description="Transposase for insertion sequence element IS21-like C-terminal" evidence="3">
    <location>
        <begin position="281"/>
        <end position="351"/>
    </location>
</feature>
<sequence>MLSAEEYKEVCALRRQGWSISAIARCLDRDRKTVRAYLKGERSIGVRPVTRDEFLPFIPYCQQRLDDDPHLRANVLYREIVELGYPRAYSTFTRALRRHVTRPRYGPCHRARASPGHGSVEEVQFDWVRLPRPPAGWDCGHEMYLLMGLLTHSGRWRAALTATNDLPHCVEALDRVLRRLGGTGERWLFEGTPPVCSTVGKVTAVFHEIAKYYGAFVAVRPQTGAPGPVIRAHRSAVLHWWFSMAGDLGLNEAQDFLDRLTERSDRWYRQTGHPARALLPLPSKPFPARICVRRRVGLHGLLSFEGNFYLMPAGFVGSEVGVRWRLDESHLAVTTGAGAVVAAFPRAPRDAGWTVAQHRGPVPLERPHRASGAAAPSRDACRIGRPRSVAAPAADRAVTRFHGERPAHPTGRDGRSESGSASSPTPGANG</sequence>
<dbReference type="Pfam" id="PF22483">
    <property type="entry name" value="Mu-transpos_C_2"/>
    <property type="match status" value="1"/>
</dbReference>
<evidence type="ECO:0000259" key="2">
    <source>
        <dbReference type="Pfam" id="PF06056"/>
    </source>
</evidence>